<accession>A0A9W2YPS7</accession>
<keyword evidence="2" id="KW-0325">Glycoprotein</keyword>
<evidence type="ECO:0000256" key="1">
    <source>
        <dbReference type="ARBA" id="ARBA00022729"/>
    </source>
</evidence>
<dbReference type="RefSeq" id="XP_055864682.1">
    <property type="nucleotide sequence ID" value="XM_056008707.1"/>
</dbReference>
<dbReference type="OrthoDB" id="6140904at2759"/>
<dbReference type="InterPro" id="IPR031424">
    <property type="entry name" value="QVR-like"/>
</dbReference>
<evidence type="ECO:0000256" key="3">
    <source>
        <dbReference type="SAM" id="SignalP"/>
    </source>
</evidence>
<evidence type="ECO:0000313" key="5">
    <source>
        <dbReference type="RefSeq" id="XP_055864681.1"/>
    </source>
</evidence>
<keyword evidence="1 3" id="KW-0732">Signal</keyword>
<evidence type="ECO:0000313" key="6">
    <source>
        <dbReference type="RefSeq" id="XP_055864682.1"/>
    </source>
</evidence>
<dbReference type="AlphaFoldDB" id="A0A9W2YPS7"/>
<reference evidence="5 6" key="1">
    <citation type="submission" date="2025-04" db="UniProtKB">
        <authorList>
            <consortium name="RefSeq"/>
        </authorList>
    </citation>
    <scope>IDENTIFICATION</scope>
</reference>
<organism evidence="4 5">
    <name type="scientific">Biomphalaria glabrata</name>
    <name type="common">Bloodfluke planorb</name>
    <name type="synonym">Freshwater snail</name>
    <dbReference type="NCBI Taxonomy" id="6526"/>
    <lineage>
        <taxon>Eukaryota</taxon>
        <taxon>Metazoa</taxon>
        <taxon>Spiralia</taxon>
        <taxon>Lophotrochozoa</taxon>
        <taxon>Mollusca</taxon>
        <taxon>Gastropoda</taxon>
        <taxon>Heterobranchia</taxon>
        <taxon>Euthyneura</taxon>
        <taxon>Panpulmonata</taxon>
        <taxon>Hygrophila</taxon>
        <taxon>Lymnaeoidea</taxon>
        <taxon>Planorbidae</taxon>
        <taxon>Biomphalaria</taxon>
    </lineage>
</organism>
<evidence type="ECO:0000313" key="4">
    <source>
        <dbReference type="Proteomes" id="UP001165740"/>
    </source>
</evidence>
<evidence type="ECO:0000256" key="2">
    <source>
        <dbReference type="ARBA" id="ARBA00023180"/>
    </source>
</evidence>
<dbReference type="RefSeq" id="XP_055864681.1">
    <property type="nucleotide sequence ID" value="XM_056008706.1"/>
</dbReference>
<name>A0A9W2YPS7_BIOGL</name>
<dbReference type="Proteomes" id="UP001165740">
    <property type="component" value="Chromosome 13"/>
</dbReference>
<dbReference type="OMA" id="ANNETTC"/>
<proteinExistence type="predicted"/>
<dbReference type="GO" id="GO:0032222">
    <property type="term" value="P:regulation of synaptic transmission, cholinergic"/>
    <property type="evidence" value="ECO:0007669"/>
    <property type="project" value="InterPro"/>
</dbReference>
<sequence>MDEIRLLLFGLVIALLLGPNESLKCFQCAETTDTGHCARDIAGLVNASLGIPTWYHYAKDCTASNPDWALCMIQTTETNGKNQLFHRGCHDGHTFDIGLDSPRFHNVSANNASTCAYVKDTNLLVCYWFCDEDFCNGPQPEPQKVCNFTISSDGFYDNVENPCLGLCLLPEVFLCLLSFMTSLYFIN</sequence>
<dbReference type="GeneID" id="106054452"/>
<gene>
    <name evidence="5 6" type="primary">LOC106054452</name>
</gene>
<keyword evidence="4" id="KW-1185">Reference proteome</keyword>
<dbReference type="Pfam" id="PF17064">
    <property type="entry name" value="QVR"/>
    <property type="match status" value="1"/>
</dbReference>
<dbReference type="GO" id="GO:0030431">
    <property type="term" value="P:sleep"/>
    <property type="evidence" value="ECO:0007669"/>
    <property type="project" value="InterPro"/>
</dbReference>
<protein>
    <submittedName>
        <fullName evidence="5 6">Uncharacterized protein LOC106054452</fullName>
    </submittedName>
</protein>
<feature type="chain" id="PRO_5044702407" evidence="3">
    <location>
        <begin position="23"/>
        <end position="187"/>
    </location>
</feature>
<feature type="signal peptide" evidence="3">
    <location>
        <begin position="1"/>
        <end position="22"/>
    </location>
</feature>